<feature type="transmembrane region" description="Helical" evidence="11">
    <location>
        <begin position="25"/>
        <end position="46"/>
    </location>
</feature>
<reference evidence="13 14" key="1">
    <citation type="submission" date="2024-04" db="EMBL/GenBank/DDBJ databases">
        <title>Draft genome sequence of Pseudoxanthomonas putridarboris WD12.</title>
        <authorList>
            <person name="Oh J."/>
        </authorList>
    </citation>
    <scope>NUCLEOTIDE SEQUENCE [LARGE SCALE GENOMIC DNA]</scope>
    <source>
        <strain evidence="13 14">WD12</strain>
    </source>
</reference>
<dbReference type="NCBIfam" id="TIGR01352">
    <property type="entry name" value="tonB_Cterm"/>
    <property type="match status" value="1"/>
</dbReference>
<accession>A0ABU9IZ87</accession>
<keyword evidence="9 11" id="KW-0472">Membrane</keyword>
<keyword evidence="5" id="KW-0997">Cell inner membrane</keyword>
<evidence type="ECO:0000313" key="13">
    <source>
        <dbReference type="EMBL" id="MEL1264296.1"/>
    </source>
</evidence>
<dbReference type="Proteomes" id="UP001459204">
    <property type="component" value="Unassembled WGS sequence"/>
</dbReference>
<name>A0ABU9IZ87_9GAMM</name>
<feature type="region of interest" description="Disordered" evidence="10">
    <location>
        <begin position="52"/>
        <end position="105"/>
    </location>
</feature>
<keyword evidence="7" id="KW-0653">Protein transport</keyword>
<evidence type="ECO:0000259" key="12">
    <source>
        <dbReference type="PROSITE" id="PS52015"/>
    </source>
</evidence>
<comment type="subcellular location">
    <subcellularLocation>
        <location evidence="1">Cell inner membrane</location>
        <topology evidence="1">Single-pass membrane protein</topology>
        <orientation evidence="1">Periplasmic side</orientation>
    </subcellularLocation>
</comment>
<feature type="compositionally biased region" description="Low complexity" evidence="10">
    <location>
        <begin position="52"/>
        <end position="69"/>
    </location>
</feature>
<proteinExistence type="inferred from homology"/>
<dbReference type="Pfam" id="PF03544">
    <property type="entry name" value="TonB_C"/>
    <property type="match status" value="1"/>
</dbReference>
<feature type="domain" description="TonB C-terminal" evidence="12">
    <location>
        <begin position="93"/>
        <end position="189"/>
    </location>
</feature>
<evidence type="ECO:0000256" key="1">
    <source>
        <dbReference type="ARBA" id="ARBA00004383"/>
    </source>
</evidence>
<evidence type="ECO:0000256" key="3">
    <source>
        <dbReference type="ARBA" id="ARBA00022448"/>
    </source>
</evidence>
<keyword evidence="3" id="KW-0813">Transport</keyword>
<gene>
    <name evidence="13" type="ORF">AAD027_07920</name>
</gene>
<evidence type="ECO:0000256" key="7">
    <source>
        <dbReference type="ARBA" id="ARBA00022927"/>
    </source>
</evidence>
<feature type="compositionally biased region" description="Low complexity" evidence="10">
    <location>
        <begin position="77"/>
        <end position="92"/>
    </location>
</feature>
<comment type="similarity">
    <text evidence="2">Belongs to the TonB family.</text>
</comment>
<dbReference type="RefSeq" id="WP_341725488.1">
    <property type="nucleotide sequence ID" value="NZ_JBBWWT010000003.1"/>
</dbReference>
<feature type="region of interest" description="Disordered" evidence="10">
    <location>
        <begin position="1"/>
        <end position="23"/>
    </location>
</feature>
<dbReference type="EMBL" id="JBBWWT010000003">
    <property type="protein sequence ID" value="MEL1264296.1"/>
    <property type="molecule type" value="Genomic_DNA"/>
</dbReference>
<dbReference type="InterPro" id="IPR006260">
    <property type="entry name" value="TonB/TolA_C"/>
</dbReference>
<dbReference type="SUPFAM" id="SSF74653">
    <property type="entry name" value="TolA/TonB C-terminal domain"/>
    <property type="match status" value="1"/>
</dbReference>
<evidence type="ECO:0000313" key="14">
    <source>
        <dbReference type="Proteomes" id="UP001459204"/>
    </source>
</evidence>
<dbReference type="Gene3D" id="3.30.1150.10">
    <property type="match status" value="1"/>
</dbReference>
<keyword evidence="14" id="KW-1185">Reference proteome</keyword>
<dbReference type="PANTHER" id="PTHR33446">
    <property type="entry name" value="PROTEIN TONB-RELATED"/>
    <property type="match status" value="1"/>
</dbReference>
<evidence type="ECO:0000256" key="4">
    <source>
        <dbReference type="ARBA" id="ARBA00022475"/>
    </source>
</evidence>
<evidence type="ECO:0000256" key="8">
    <source>
        <dbReference type="ARBA" id="ARBA00022989"/>
    </source>
</evidence>
<organism evidence="13 14">
    <name type="scientific">Pseudoxanthomonas putridarboris</name>
    <dbReference type="NCBI Taxonomy" id="752605"/>
    <lineage>
        <taxon>Bacteria</taxon>
        <taxon>Pseudomonadati</taxon>
        <taxon>Pseudomonadota</taxon>
        <taxon>Gammaproteobacteria</taxon>
        <taxon>Lysobacterales</taxon>
        <taxon>Lysobacteraceae</taxon>
        <taxon>Pseudoxanthomonas</taxon>
    </lineage>
</organism>
<keyword evidence="6 11" id="KW-0812">Transmembrane</keyword>
<dbReference type="PROSITE" id="PS52015">
    <property type="entry name" value="TONB_CTD"/>
    <property type="match status" value="1"/>
</dbReference>
<evidence type="ECO:0000256" key="2">
    <source>
        <dbReference type="ARBA" id="ARBA00006555"/>
    </source>
</evidence>
<sequence>MSPSTNNEYRTPETMEDNAASPRRSVSPLLLVLLAFAVTTAALVWMSQNRQAEPLRPASALPAPTAPAEEALRERSTAAAPAPKAKATTRAAINREPRPLAGNAEPKYPAAALRAGVGGTVVVHAEVDANGVPVEVRVAKRSGERELDRAALSAVRQWRFEPAMRNGKTVASAVRVPVDFRPSDMVAAR</sequence>
<evidence type="ECO:0000256" key="11">
    <source>
        <dbReference type="SAM" id="Phobius"/>
    </source>
</evidence>
<dbReference type="InterPro" id="IPR037682">
    <property type="entry name" value="TonB_C"/>
</dbReference>
<dbReference type="InterPro" id="IPR051045">
    <property type="entry name" value="TonB-dependent_transducer"/>
</dbReference>
<evidence type="ECO:0000256" key="9">
    <source>
        <dbReference type="ARBA" id="ARBA00023136"/>
    </source>
</evidence>
<evidence type="ECO:0000256" key="6">
    <source>
        <dbReference type="ARBA" id="ARBA00022692"/>
    </source>
</evidence>
<evidence type="ECO:0000256" key="10">
    <source>
        <dbReference type="SAM" id="MobiDB-lite"/>
    </source>
</evidence>
<comment type="caution">
    <text evidence="13">The sequence shown here is derived from an EMBL/GenBank/DDBJ whole genome shotgun (WGS) entry which is preliminary data.</text>
</comment>
<keyword evidence="4" id="KW-1003">Cell membrane</keyword>
<evidence type="ECO:0000256" key="5">
    <source>
        <dbReference type="ARBA" id="ARBA00022519"/>
    </source>
</evidence>
<dbReference type="PANTHER" id="PTHR33446:SF2">
    <property type="entry name" value="PROTEIN TONB"/>
    <property type="match status" value="1"/>
</dbReference>
<protein>
    <submittedName>
        <fullName evidence="13">Energy transducer TonB</fullName>
    </submittedName>
</protein>
<keyword evidence="8 11" id="KW-1133">Transmembrane helix</keyword>